<evidence type="ECO:0000313" key="6">
    <source>
        <dbReference type="Proteomes" id="UP000298225"/>
    </source>
</evidence>
<evidence type="ECO:0000313" key="4">
    <source>
        <dbReference type="EMBL" id="TFV70251.1"/>
    </source>
</evidence>
<evidence type="ECO:0000256" key="1">
    <source>
        <dbReference type="SAM" id="MobiDB-lite"/>
    </source>
</evidence>
<dbReference type="EMBL" id="SPQU01000045">
    <property type="protein sequence ID" value="TFV29765.1"/>
    <property type="molecule type" value="Genomic_DNA"/>
</dbReference>
<accession>A0A4Y9KU71</accession>
<keyword evidence="2" id="KW-0812">Transmembrane</keyword>
<organism evidence="3 6">
    <name type="scientific">Bradyrhizobium frederickii</name>
    <dbReference type="NCBI Taxonomy" id="2560054"/>
    <lineage>
        <taxon>Bacteria</taxon>
        <taxon>Pseudomonadati</taxon>
        <taxon>Pseudomonadota</taxon>
        <taxon>Alphaproteobacteria</taxon>
        <taxon>Hyphomicrobiales</taxon>
        <taxon>Nitrobacteraceae</taxon>
        <taxon>Bradyrhizobium</taxon>
    </lineage>
</organism>
<evidence type="ECO:0000313" key="5">
    <source>
        <dbReference type="Proteomes" id="UP000297700"/>
    </source>
</evidence>
<dbReference type="Proteomes" id="UP000298225">
    <property type="component" value="Unassembled WGS sequence"/>
</dbReference>
<reference evidence="3 6" key="1">
    <citation type="submission" date="2019-03" db="EMBL/GenBank/DDBJ databases">
        <title>Bradyrhizobium strains diversity isolated from Chamaecrista fasciculata.</title>
        <authorList>
            <person name="Urquiaga M.C.O."/>
            <person name="Hungria M."/>
            <person name="Delamuta J.R.M."/>
        </authorList>
    </citation>
    <scope>NUCLEOTIDE SEQUENCE [LARGE SCALE GENOMIC DNA]</scope>
    <source>
        <strain evidence="3 6">CNPSo 3424</strain>
    </source>
</reference>
<dbReference type="EMBL" id="SPQS01000022">
    <property type="protein sequence ID" value="TFV70251.1"/>
    <property type="molecule type" value="Genomic_DNA"/>
</dbReference>
<feature type="transmembrane region" description="Helical" evidence="2">
    <location>
        <begin position="7"/>
        <end position="24"/>
    </location>
</feature>
<dbReference type="AlphaFoldDB" id="A0A4Y9KU71"/>
<feature type="transmembrane region" description="Helical" evidence="2">
    <location>
        <begin position="30"/>
        <end position="52"/>
    </location>
</feature>
<dbReference type="OrthoDB" id="8247473at2"/>
<feature type="region of interest" description="Disordered" evidence="1">
    <location>
        <begin position="62"/>
        <end position="87"/>
    </location>
</feature>
<sequence>MVKAFRNTVMALTFVVVAGSNIIWSLLDDYVACGLAVAASVTAGFCAERAFVKRSHREMIRQHGADWQPGSDRIESGGPTRTAKAEK</sequence>
<proteinExistence type="predicted"/>
<keyword evidence="6" id="KW-1185">Reference proteome</keyword>
<dbReference type="Proteomes" id="UP000297700">
    <property type="component" value="Unassembled WGS sequence"/>
</dbReference>
<keyword evidence="2" id="KW-1133">Transmembrane helix</keyword>
<evidence type="ECO:0000256" key="2">
    <source>
        <dbReference type="SAM" id="Phobius"/>
    </source>
</evidence>
<name>A0A4Y9KU71_9BRAD</name>
<protein>
    <submittedName>
        <fullName evidence="3">Uncharacterized protein</fullName>
    </submittedName>
</protein>
<reference evidence="4 5" key="2">
    <citation type="submission" date="2019-03" db="EMBL/GenBank/DDBJ databases">
        <title>Bradyrhizobium strains diversity.</title>
        <authorList>
            <person name="Urquiaga M.C.O."/>
            <person name="Hungria M."/>
            <person name="Delamuta J.R.M."/>
            <person name="Klepa M.S."/>
        </authorList>
    </citation>
    <scope>NUCLEOTIDE SEQUENCE [LARGE SCALE GENOMIC DNA]</scope>
    <source>
        <strain evidence="4 5">CNPSo 3426</strain>
    </source>
</reference>
<comment type="caution">
    <text evidence="3">The sequence shown here is derived from an EMBL/GenBank/DDBJ whole genome shotgun (WGS) entry which is preliminary data.</text>
</comment>
<accession>A0A4Y9NQV6</accession>
<gene>
    <name evidence="4" type="ORF">E4K64_30845</name>
    <name evidence="3" type="ORF">E4K66_37180</name>
</gene>
<evidence type="ECO:0000313" key="3">
    <source>
        <dbReference type="EMBL" id="TFV29765.1"/>
    </source>
</evidence>
<keyword evidence="2" id="KW-0472">Membrane</keyword>